<dbReference type="PROSITE" id="PS00622">
    <property type="entry name" value="HTH_LUXR_1"/>
    <property type="match status" value="1"/>
</dbReference>
<dbReference type="InterPro" id="IPR016032">
    <property type="entry name" value="Sig_transdc_resp-reg_C-effctor"/>
</dbReference>
<dbReference type="InterPro" id="IPR011006">
    <property type="entry name" value="CheY-like_superfamily"/>
</dbReference>
<dbReference type="SMART" id="SM00421">
    <property type="entry name" value="HTH_LUXR"/>
    <property type="match status" value="1"/>
</dbReference>
<keyword evidence="5" id="KW-0804">Transcription</keyword>
<keyword evidence="4" id="KW-0238">DNA-binding</keyword>
<dbReference type="InterPro" id="IPR001789">
    <property type="entry name" value="Sig_transdc_resp-reg_receiver"/>
</dbReference>
<dbReference type="PROSITE" id="PS50043">
    <property type="entry name" value="HTH_LUXR_2"/>
    <property type="match status" value="1"/>
</dbReference>
<dbReference type="CDD" id="cd06170">
    <property type="entry name" value="LuxR_C_like"/>
    <property type="match status" value="1"/>
</dbReference>
<dbReference type="FunFam" id="3.40.50.2300:FF:000018">
    <property type="entry name" value="DNA-binding transcriptional regulator NtrC"/>
    <property type="match status" value="1"/>
</dbReference>
<evidence type="ECO:0000256" key="5">
    <source>
        <dbReference type="ARBA" id="ARBA00023163"/>
    </source>
</evidence>
<dbReference type="PRINTS" id="PR00038">
    <property type="entry name" value="HTHLUXR"/>
</dbReference>
<evidence type="ECO:0000256" key="6">
    <source>
        <dbReference type="PROSITE-ProRule" id="PRU00169"/>
    </source>
</evidence>
<keyword evidence="1 6" id="KW-0597">Phosphoprotein</keyword>
<dbReference type="RefSeq" id="WP_072897567.1">
    <property type="nucleotide sequence ID" value="NZ_FQWZ01000005.1"/>
</dbReference>
<dbReference type="AlphaFoldDB" id="A0A1M5PNV5"/>
<keyword evidence="2" id="KW-0902">Two-component regulatory system</keyword>
<dbReference type="PANTHER" id="PTHR44688">
    <property type="entry name" value="DNA-BINDING TRANSCRIPTIONAL ACTIVATOR DEVR_DOSR"/>
    <property type="match status" value="1"/>
</dbReference>
<dbReference type="SMART" id="SM00448">
    <property type="entry name" value="REC"/>
    <property type="match status" value="1"/>
</dbReference>
<dbReference type="GO" id="GO:0006355">
    <property type="term" value="P:regulation of DNA-templated transcription"/>
    <property type="evidence" value="ECO:0007669"/>
    <property type="project" value="InterPro"/>
</dbReference>
<evidence type="ECO:0000256" key="3">
    <source>
        <dbReference type="ARBA" id="ARBA00023015"/>
    </source>
</evidence>
<organism evidence="10 11">
    <name type="scientific">Hydrocarboniphaga daqingensis</name>
    <dbReference type="NCBI Taxonomy" id="490188"/>
    <lineage>
        <taxon>Bacteria</taxon>
        <taxon>Pseudomonadati</taxon>
        <taxon>Pseudomonadota</taxon>
        <taxon>Gammaproteobacteria</taxon>
        <taxon>Nevskiales</taxon>
        <taxon>Nevskiaceae</taxon>
        <taxon>Hydrocarboniphaga</taxon>
    </lineage>
</organism>
<dbReference type="InterPro" id="IPR000792">
    <property type="entry name" value="Tscrpt_reg_LuxR_C"/>
</dbReference>
<feature type="modified residue" description="4-aspartylphosphate" evidence="6">
    <location>
        <position position="58"/>
    </location>
</feature>
<dbReference type="SUPFAM" id="SSF46894">
    <property type="entry name" value="C-terminal effector domain of the bipartite response regulators"/>
    <property type="match status" value="1"/>
</dbReference>
<dbReference type="CDD" id="cd17537">
    <property type="entry name" value="REC_FixJ"/>
    <property type="match status" value="1"/>
</dbReference>
<dbReference type="InterPro" id="IPR036388">
    <property type="entry name" value="WH-like_DNA-bd_sf"/>
</dbReference>
<dbReference type="Proteomes" id="UP000199758">
    <property type="component" value="Unassembled WGS sequence"/>
</dbReference>
<dbReference type="OrthoDB" id="9796655at2"/>
<evidence type="ECO:0000256" key="1">
    <source>
        <dbReference type="ARBA" id="ARBA00022553"/>
    </source>
</evidence>
<dbReference type="PROSITE" id="PS50110">
    <property type="entry name" value="RESPONSE_REGULATORY"/>
    <property type="match status" value="1"/>
</dbReference>
<evidence type="ECO:0000259" key="8">
    <source>
        <dbReference type="PROSITE" id="PS50043"/>
    </source>
</evidence>
<evidence type="ECO:0000313" key="11">
    <source>
        <dbReference type="Proteomes" id="UP000199758"/>
    </source>
</evidence>
<keyword evidence="7" id="KW-0175">Coiled coil</keyword>
<proteinExistence type="predicted"/>
<feature type="coiled-coil region" evidence="7">
    <location>
        <begin position="120"/>
        <end position="156"/>
    </location>
</feature>
<keyword evidence="3" id="KW-0805">Transcription regulation</keyword>
<name>A0A1M5PNV5_9GAMM</name>
<evidence type="ECO:0000256" key="7">
    <source>
        <dbReference type="SAM" id="Coils"/>
    </source>
</evidence>
<protein>
    <submittedName>
        <fullName evidence="10">Two-component response regulator, FixJ family, consists of REC and HTH domains</fullName>
    </submittedName>
</protein>
<dbReference type="SUPFAM" id="SSF52172">
    <property type="entry name" value="CheY-like"/>
    <property type="match status" value="1"/>
</dbReference>
<evidence type="ECO:0000259" key="9">
    <source>
        <dbReference type="PROSITE" id="PS50110"/>
    </source>
</evidence>
<dbReference type="Gene3D" id="3.40.50.2300">
    <property type="match status" value="1"/>
</dbReference>
<keyword evidence="11" id="KW-1185">Reference proteome</keyword>
<dbReference type="GO" id="GO:0000160">
    <property type="term" value="P:phosphorelay signal transduction system"/>
    <property type="evidence" value="ECO:0007669"/>
    <property type="project" value="UniProtKB-KW"/>
</dbReference>
<dbReference type="Pfam" id="PF00072">
    <property type="entry name" value="Response_reg"/>
    <property type="match status" value="1"/>
</dbReference>
<dbReference type="Pfam" id="PF00196">
    <property type="entry name" value="GerE"/>
    <property type="match status" value="1"/>
</dbReference>
<dbReference type="STRING" id="490188.SAMN04488068_2219"/>
<dbReference type="GO" id="GO:0003677">
    <property type="term" value="F:DNA binding"/>
    <property type="evidence" value="ECO:0007669"/>
    <property type="project" value="UniProtKB-KW"/>
</dbReference>
<evidence type="ECO:0000313" key="10">
    <source>
        <dbReference type="EMBL" id="SHH03416.1"/>
    </source>
</evidence>
<feature type="domain" description="Response regulatory" evidence="9">
    <location>
        <begin position="9"/>
        <end position="123"/>
    </location>
</feature>
<reference evidence="10 11" key="1">
    <citation type="submission" date="2016-11" db="EMBL/GenBank/DDBJ databases">
        <authorList>
            <person name="Jaros S."/>
            <person name="Januszkiewicz K."/>
            <person name="Wedrychowicz H."/>
        </authorList>
    </citation>
    <scope>NUCLEOTIDE SEQUENCE [LARGE SCALE GENOMIC DNA]</scope>
    <source>
        <strain evidence="10 11">CGMCC 1.7049</strain>
    </source>
</reference>
<evidence type="ECO:0000256" key="2">
    <source>
        <dbReference type="ARBA" id="ARBA00023012"/>
    </source>
</evidence>
<sequence>MNTPSNAPQVYIIDDDDAVRSGLRLLLASCGLASRSFASAQAFLDDVPTDAQGCLLLDVRMPGLSGLDLQERMQALGYELPVILLTGHGDVPMAVRAMKRGALDFIQKPFNEQYLLDRVQEALQQSLNRAERRRVRVEIEERLARLTAREQAILERLVQGQANKVIAADLGISERTVEVHRAHVMDKMGARTLAHLVQTIADLQRD</sequence>
<dbReference type="PANTHER" id="PTHR44688:SF16">
    <property type="entry name" value="DNA-BINDING TRANSCRIPTIONAL ACTIVATOR DEVR_DOSR"/>
    <property type="match status" value="1"/>
</dbReference>
<gene>
    <name evidence="10" type="ORF">SAMN04488068_2219</name>
</gene>
<dbReference type="EMBL" id="FQWZ01000005">
    <property type="protein sequence ID" value="SHH03416.1"/>
    <property type="molecule type" value="Genomic_DNA"/>
</dbReference>
<feature type="domain" description="HTH luxR-type" evidence="8">
    <location>
        <begin position="139"/>
        <end position="204"/>
    </location>
</feature>
<evidence type="ECO:0000256" key="4">
    <source>
        <dbReference type="ARBA" id="ARBA00023125"/>
    </source>
</evidence>
<accession>A0A1M5PNV5</accession>
<dbReference type="Gene3D" id="1.10.10.10">
    <property type="entry name" value="Winged helix-like DNA-binding domain superfamily/Winged helix DNA-binding domain"/>
    <property type="match status" value="1"/>
</dbReference>